<protein>
    <recommendedName>
        <fullName evidence="1">DUF397 domain-containing protein</fullName>
    </recommendedName>
</protein>
<evidence type="ECO:0000259" key="1">
    <source>
        <dbReference type="Pfam" id="PF04149"/>
    </source>
</evidence>
<feature type="domain" description="DUF397" evidence="1">
    <location>
        <begin position="13"/>
        <end position="63"/>
    </location>
</feature>
<dbReference type="KEGG" id="slau:SLA_2611"/>
<dbReference type="InterPro" id="IPR007278">
    <property type="entry name" value="DUF397"/>
</dbReference>
<proteinExistence type="predicted"/>
<dbReference type="Proteomes" id="UP000217676">
    <property type="component" value="Chromosome"/>
</dbReference>
<evidence type="ECO:0000313" key="2">
    <source>
        <dbReference type="EMBL" id="BAU83534.1"/>
    </source>
</evidence>
<dbReference type="AlphaFoldDB" id="A0A160NYY3"/>
<gene>
    <name evidence="2" type="ORF">SLA_2611</name>
</gene>
<dbReference type="Pfam" id="PF04149">
    <property type="entry name" value="DUF397"/>
    <property type="match status" value="1"/>
</dbReference>
<dbReference type="EMBL" id="AP017424">
    <property type="protein sequence ID" value="BAU83534.1"/>
    <property type="molecule type" value="Genomic_DNA"/>
</dbReference>
<accession>A0A160NYY3</accession>
<keyword evidence="3" id="KW-1185">Reference proteome</keyword>
<reference evidence="2 3" key="1">
    <citation type="journal article" date="2016" name="Genome Announc.">
        <title>Complete Genome Sequence of Thiostrepton-Producing Streptomyces laurentii ATCC 31255.</title>
        <authorList>
            <person name="Doi K."/>
            <person name="Fujino Y."/>
            <person name="Nagayoshi Y."/>
            <person name="Ohshima T."/>
            <person name="Ogata S."/>
        </authorList>
    </citation>
    <scope>NUCLEOTIDE SEQUENCE [LARGE SCALE GENOMIC DNA]</scope>
    <source>
        <strain evidence="2 3">ATCC 31255</strain>
    </source>
</reference>
<sequence>MPPPPASSSATFWFTSSYSGGNTTECVECAWDASNALVRDSKRPTRAVLAVRAHAWRAFISAVSADEIPAPNGAL</sequence>
<organism evidence="2 3">
    <name type="scientific">Streptomyces laurentii</name>
    <dbReference type="NCBI Taxonomy" id="39478"/>
    <lineage>
        <taxon>Bacteria</taxon>
        <taxon>Bacillati</taxon>
        <taxon>Actinomycetota</taxon>
        <taxon>Actinomycetes</taxon>
        <taxon>Kitasatosporales</taxon>
        <taxon>Streptomycetaceae</taxon>
        <taxon>Streptomyces</taxon>
    </lineage>
</organism>
<name>A0A160NYY3_STRLU</name>
<evidence type="ECO:0000313" key="3">
    <source>
        <dbReference type="Proteomes" id="UP000217676"/>
    </source>
</evidence>